<evidence type="ECO:0000313" key="2">
    <source>
        <dbReference type="EMBL" id="MBB3154222.1"/>
    </source>
</evidence>
<dbReference type="Pfam" id="PF04965">
    <property type="entry name" value="GPW_gp25"/>
    <property type="match status" value="1"/>
</dbReference>
<dbReference type="Proteomes" id="UP000518605">
    <property type="component" value="Unassembled WGS sequence"/>
</dbReference>
<evidence type="ECO:0000259" key="1">
    <source>
        <dbReference type="Pfam" id="PF04965"/>
    </source>
</evidence>
<name>A0A7W5CAX2_9BACL</name>
<accession>A0A7W5CAX2</accession>
<comment type="caution">
    <text evidence="2">The sequence shown here is derived from an EMBL/GenBank/DDBJ whole genome shotgun (WGS) entry which is preliminary data.</text>
</comment>
<dbReference type="Gene3D" id="3.10.450.40">
    <property type="match status" value="1"/>
</dbReference>
<dbReference type="SUPFAM" id="SSF160719">
    <property type="entry name" value="gpW/gp25-like"/>
    <property type="match status" value="1"/>
</dbReference>
<reference evidence="2 3" key="1">
    <citation type="submission" date="2020-08" db="EMBL/GenBank/DDBJ databases">
        <title>Genomic Encyclopedia of Type Strains, Phase III (KMG-III): the genomes of soil and plant-associated and newly described type strains.</title>
        <authorList>
            <person name="Whitman W."/>
        </authorList>
    </citation>
    <scope>NUCLEOTIDE SEQUENCE [LARGE SCALE GENOMIC DNA]</scope>
    <source>
        <strain evidence="2 3">CECT 8234</strain>
    </source>
</reference>
<organism evidence="2 3">
    <name type="scientific">Paenibacillus endophyticus</name>
    <dbReference type="NCBI Taxonomy" id="1294268"/>
    <lineage>
        <taxon>Bacteria</taxon>
        <taxon>Bacillati</taxon>
        <taxon>Bacillota</taxon>
        <taxon>Bacilli</taxon>
        <taxon>Bacillales</taxon>
        <taxon>Paenibacillaceae</taxon>
        <taxon>Paenibacillus</taxon>
    </lineage>
</organism>
<gene>
    <name evidence="2" type="ORF">FHS16_004304</name>
</gene>
<feature type="domain" description="IraD/Gp25-like" evidence="1">
    <location>
        <begin position="27"/>
        <end position="117"/>
    </location>
</feature>
<dbReference type="RefSeq" id="WP_312891007.1">
    <property type="nucleotide sequence ID" value="NZ_CBCSLB010000016.1"/>
</dbReference>
<dbReference type="InterPro" id="IPR007048">
    <property type="entry name" value="IraD/Gp25-like"/>
</dbReference>
<dbReference type="AlphaFoldDB" id="A0A7W5CAX2"/>
<sequence>MSASFLGKGWKFPVQVDATTGRIRMAEGEEDIEESIRIIIRTSKGERLMRPDFGCGLRDFVFGTTDETSLRLIASDVQEAIRIWEPRVKDVEVEVKPDRENNGRVLMNVSYAVRSTNNLFNQVFPFYLEEGTK</sequence>
<evidence type="ECO:0000313" key="3">
    <source>
        <dbReference type="Proteomes" id="UP000518605"/>
    </source>
</evidence>
<dbReference type="EMBL" id="JACHXW010000015">
    <property type="protein sequence ID" value="MBB3154222.1"/>
    <property type="molecule type" value="Genomic_DNA"/>
</dbReference>
<protein>
    <recommendedName>
        <fullName evidence="1">IraD/Gp25-like domain-containing protein</fullName>
    </recommendedName>
</protein>
<keyword evidence="3" id="KW-1185">Reference proteome</keyword>
<proteinExistence type="predicted"/>